<protein>
    <submittedName>
        <fullName evidence="3">DnaJ domain-containing protein, putative</fullName>
    </submittedName>
</protein>
<dbReference type="PRINTS" id="PR00625">
    <property type="entry name" value="JDOMAIN"/>
</dbReference>
<dbReference type="GeneID" id="25473323"/>
<dbReference type="SUPFAM" id="SSF46565">
    <property type="entry name" value="Chaperone J-domain"/>
    <property type="match status" value="1"/>
</dbReference>
<reference evidence="3" key="2">
    <citation type="submission" date="2013-10" db="EMBL/GenBank/DDBJ databases">
        <authorList>
            <person name="Aslett M."/>
        </authorList>
    </citation>
    <scope>NUCLEOTIDE SEQUENCE [LARGE SCALE GENOMIC DNA]</scope>
    <source>
        <strain evidence="3">Houghton</strain>
    </source>
</reference>
<evidence type="ECO:0000313" key="3">
    <source>
        <dbReference type="EMBL" id="CDJ67072.1"/>
    </source>
</evidence>
<reference evidence="3" key="1">
    <citation type="submission" date="2013-10" db="EMBL/GenBank/DDBJ databases">
        <title>Genomic analysis of the causative agents of coccidiosis in chickens.</title>
        <authorList>
            <person name="Reid A.J."/>
            <person name="Blake D."/>
            <person name="Billington K."/>
            <person name="Browne H."/>
            <person name="Dunn M."/>
            <person name="Hung S."/>
            <person name="Kawahara F."/>
            <person name="Miranda-Saavedra D."/>
            <person name="Mourier T."/>
            <person name="Nagra H."/>
            <person name="Otto T.D."/>
            <person name="Rawlings N."/>
            <person name="Sanchez A."/>
            <person name="Sanders M."/>
            <person name="Subramaniam C."/>
            <person name="Tay Y."/>
            <person name="Dear P."/>
            <person name="Doerig C."/>
            <person name="Gruber A."/>
            <person name="Parkinson J."/>
            <person name="Shirley M."/>
            <person name="Wan K.L."/>
            <person name="Berriman M."/>
            <person name="Tomley F."/>
            <person name="Pain A."/>
        </authorList>
    </citation>
    <scope>NUCLEOTIDE SEQUENCE [LARGE SCALE GENOMIC DNA]</scope>
    <source>
        <strain evidence="3">Houghton</strain>
    </source>
</reference>
<gene>
    <name evidence="3" type="ORF">ENH_00031580</name>
</gene>
<dbReference type="PANTHER" id="PTHR44825:SF1">
    <property type="entry name" value="DNAJ HOMOLOG SUBFAMILY C MEMBER 4"/>
    <property type="match status" value="1"/>
</dbReference>
<dbReference type="AlphaFoldDB" id="U6MSB0"/>
<evidence type="ECO:0000259" key="2">
    <source>
        <dbReference type="PROSITE" id="PS50076"/>
    </source>
</evidence>
<dbReference type="InterPro" id="IPR052763">
    <property type="entry name" value="DnaJ_C4"/>
</dbReference>
<name>U6MSB0_9EIME</name>
<sequence length="479" mass="51827">MLLVEGCRPLLRNWPSFPAAVAGGCNERNILVLGASSSPRAVVCTSATIAAAVSILKAKEAARQRLRKPRNDGIQDVGSDFHRQVECYCSAGCEKNSRSRIGRRSFDRGYNWSLSSSNCRTGISSHHSLSHRRSSNSNGIGGGGSEGGSTSDSTTSGSLCRREGAWWFSACSVRGLFVVGARCSVSRAYSSSSSSSASATTTTGVGSHYETLGAYVALALKLHPDRNRDDPNAAMRFNEIRAAYDVLSQPFTRSHYDRQCEGTRGVGAMGEAVWEEETEEQRTLRRERYQRYAAEQRNDVPVDDTPGVAPVILCAFLTIAYFSVAYPKAREAEECYGVHDRVTAQDTRGDTLVRAFYNPLSCQWERIPKGLEAPLPSALHTMYAVRHPSLHLEKSHMPKQLAVSQMPQSQTEPSRLARDPITGEHVWTDELLKHSTGSCSSPSSRKGGNSSNSSGGSPNEALPSTAIQGQPKGAAALCS</sequence>
<dbReference type="PANTHER" id="PTHR44825">
    <property type="match status" value="1"/>
</dbReference>
<dbReference type="Proteomes" id="UP000030754">
    <property type="component" value="Unassembled WGS sequence"/>
</dbReference>
<feature type="region of interest" description="Disordered" evidence="1">
    <location>
        <begin position="399"/>
        <end position="479"/>
    </location>
</feature>
<accession>U6MSB0</accession>
<feature type="compositionally biased region" description="Polar residues" evidence="1">
    <location>
        <begin position="402"/>
        <end position="413"/>
    </location>
</feature>
<feature type="compositionally biased region" description="Low complexity" evidence="1">
    <location>
        <begin position="435"/>
        <end position="457"/>
    </location>
</feature>
<dbReference type="InterPro" id="IPR001623">
    <property type="entry name" value="DnaJ_domain"/>
</dbReference>
<dbReference type="RefSeq" id="XP_013435539.1">
    <property type="nucleotide sequence ID" value="XM_013580085.1"/>
</dbReference>
<keyword evidence="4" id="KW-1185">Reference proteome</keyword>
<proteinExistence type="predicted"/>
<dbReference type="PROSITE" id="PS50076">
    <property type="entry name" value="DNAJ_2"/>
    <property type="match status" value="1"/>
</dbReference>
<dbReference type="SMART" id="SM00271">
    <property type="entry name" value="DnaJ"/>
    <property type="match status" value="1"/>
</dbReference>
<dbReference type="InterPro" id="IPR036869">
    <property type="entry name" value="J_dom_sf"/>
</dbReference>
<dbReference type="OrthoDB" id="10250354at2759"/>
<evidence type="ECO:0000313" key="4">
    <source>
        <dbReference type="Proteomes" id="UP000030754"/>
    </source>
</evidence>
<dbReference type="Pfam" id="PF00226">
    <property type="entry name" value="DnaJ"/>
    <property type="match status" value="1"/>
</dbReference>
<feature type="compositionally biased region" description="Basic and acidic residues" evidence="1">
    <location>
        <begin position="415"/>
        <end position="433"/>
    </location>
</feature>
<feature type="region of interest" description="Disordered" evidence="1">
    <location>
        <begin position="123"/>
        <end position="155"/>
    </location>
</feature>
<dbReference type="Gene3D" id="1.10.287.110">
    <property type="entry name" value="DnaJ domain"/>
    <property type="match status" value="1"/>
</dbReference>
<evidence type="ECO:0000256" key="1">
    <source>
        <dbReference type="SAM" id="MobiDB-lite"/>
    </source>
</evidence>
<dbReference type="EMBL" id="HG724033">
    <property type="protein sequence ID" value="CDJ67072.1"/>
    <property type="molecule type" value="Genomic_DNA"/>
</dbReference>
<dbReference type="CDD" id="cd06257">
    <property type="entry name" value="DnaJ"/>
    <property type="match status" value="1"/>
</dbReference>
<dbReference type="VEuPathDB" id="ToxoDB:ENH_00031580"/>
<organism evidence="3 4">
    <name type="scientific">Eimeria necatrix</name>
    <dbReference type="NCBI Taxonomy" id="51315"/>
    <lineage>
        <taxon>Eukaryota</taxon>
        <taxon>Sar</taxon>
        <taxon>Alveolata</taxon>
        <taxon>Apicomplexa</taxon>
        <taxon>Conoidasida</taxon>
        <taxon>Coccidia</taxon>
        <taxon>Eucoccidiorida</taxon>
        <taxon>Eimeriorina</taxon>
        <taxon>Eimeriidae</taxon>
        <taxon>Eimeria</taxon>
    </lineage>
</organism>
<feature type="domain" description="J" evidence="2">
    <location>
        <begin position="187"/>
        <end position="260"/>
    </location>
</feature>